<dbReference type="Pfam" id="PF09527">
    <property type="entry name" value="ATPase_gene1"/>
    <property type="match status" value="1"/>
</dbReference>
<organism evidence="2 3">
    <name type="scientific">Candidatus Scalindua japonica</name>
    <dbReference type="NCBI Taxonomy" id="1284222"/>
    <lineage>
        <taxon>Bacteria</taxon>
        <taxon>Pseudomonadati</taxon>
        <taxon>Planctomycetota</taxon>
        <taxon>Candidatus Brocadiia</taxon>
        <taxon>Candidatus Brocadiales</taxon>
        <taxon>Candidatus Scalinduaceae</taxon>
        <taxon>Candidatus Scalindua</taxon>
    </lineage>
</organism>
<dbReference type="Proteomes" id="UP000218542">
    <property type="component" value="Unassembled WGS sequence"/>
</dbReference>
<dbReference type="PROSITE" id="PS51257">
    <property type="entry name" value="PROKAR_LIPOPROTEIN"/>
    <property type="match status" value="1"/>
</dbReference>
<evidence type="ECO:0000256" key="1">
    <source>
        <dbReference type="SAM" id="Phobius"/>
    </source>
</evidence>
<keyword evidence="3" id="KW-1185">Reference proteome</keyword>
<evidence type="ECO:0000313" key="2">
    <source>
        <dbReference type="EMBL" id="GAX61961.1"/>
    </source>
</evidence>
<dbReference type="AlphaFoldDB" id="A0A286U1L6"/>
<comment type="caution">
    <text evidence="2">The sequence shown here is derived from an EMBL/GenBank/DDBJ whole genome shotgun (WGS) entry which is preliminary data.</text>
</comment>
<feature type="transmembrane region" description="Helical" evidence="1">
    <location>
        <begin position="12"/>
        <end position="34"/>
    </location>
</feature>
<protein>
    <submittedName>
        <fullName evidence="2">Uncharacterized protein</fullName>
    </submittedName>
</protein>
<keyword evidence="1" id="KW-1133">Transmembrane helix</keyword>
<keyword evidence="1" id="KW-0472">Membrane</keyword>
<evidence type="ECO:0000313" key="3">
    <source>
        <dbReference type="Proteomes" id="UP000218542"/>
    </source>
</evidence>
<reference evidence="3" key="1">
    <citation type="journal article" date="2017" name="Environ. Microbiol. Rep.">
        <title>Genetic Diversity of Marine Anaerobic Ammonium-Oxidizing Bacteria as Revealed by Genomic and Proteomic Analyses of 'Candidatus Scalindua japonica'.</title>
        <authorList>
            <person name="Oshiki M."/>
            <person name="Mizuto K."/>
            <person name="Kimura Z."/>
            <person name="Kindaichi T."/>
            <person name="Satoh H."/>
            <person name="Okabe S."/>
        </authorList>
    </citation>
    <scope>NUCLEOTIDE SEQUENCE [LARGE SCALE GENOMIC DNA]</scope>
    <source>
        <strain evidence="3">husup-a2</strain>
    </source>
</reference>
<dbReference type="EMBL" id="BAOS01000028">
    <property type="protein sequence ID" value="GAX61961.1"/>
    <property type="molecule type" value="Genomic_DNA"/>
</dbReference>
<sequence length="81" mass="8770">MNLDDSRSTFRALGLTSSLGFVMAACLAGGYFGGRYLDSKLGTEPWLLIASLLLCLTAGVVEICNVLKKAIKEIEEKDKEN</sequence>
<gene>
    <name evidence="2" type="ORF">SCALIN_C28_0163</name>
</gene>
<dbReference type="RefSeq" id="WP_203415521.1">
    <property type="nucleotide sequence ID" value="NZ_BAOS01000028.1"/>
</dbReference>
<feature type="transmembrane region" description="Helical" evidence="1">
    <location>
        <begin position="46"/>
        <end position="67"/>
    </location>
</feature>
<keyword evidence="1" id="KW-0812">Transmembrane</keyword>
<proteinExistence type="predicted"/>
<name>A0A286U1L6_9BACT</name>
<accession>A0A286U1L6</accession>
<dbReference type="InterPro" id="IPR032820">
    <property type="entry name" value="ATPase_put"/>
</dbReference>